<dbReference type="Proteomes" id="UP000217561">
    <property type="component" value="Unassembled WGS sequence"/>
</dbReference>
<gene>
    <name evidence="6" type="ORF">CKW00_10505</name>
</gene>
<feature type="transmembrane region" description="Helical" evidence="5">
    <location>
        <begin position="130"/>
        <end position="153"/>
    </location>
</feature>
<keyword evidence="2 5" id="KW-0812">Transmembrane</keyword>
<feature type="transmembrane region" description="Helical" evidence="5">
    <location>
        <begin position="274"/>
        <end position="295"/>
    </location>
</feature>
<dbReference type="InterPro" id="IPR053160">
    <property type="entry name" value="MFS_DHA3_Transporter"/>
</dbReference>
<evidence type="ECO:0000256" key="5">
    <source>
        <dbReference type="SAM" id="Phobius"/>
    </source>
</evidence>
<keyword evidence="4 5" id="KW-0472">Membrane</keyword>
<name>A0ABX4HPS5_9BACI</name>
<feature type="transmembrane region" description="Helical" evidence="5">
    <location>
        <begin position="214"/>
        <end position="232"/>
    </location>
</feature>
<feature type="transmembrane region" description="Helical" evidence="5">
    <location>
        <begin position="39"/>
        <end position="60"/>
    </location>
</feature>
<feature type="transmembrane region" description="Helical" evidence="5">
    <location>
        <begin position="159"/>
        <end position="178"/>
    </location>
</feature>
<accession>A0ABX4HPS5</accession>
<comment type="subcellular location">
    <subcellularLocation>
        <location evidence="1">Cell membrane</location>
        <topology evidence="1">Multi-pass membrane protein</topology>
    </subcellularLocation>
</comment>
<evidence type="ECO:0000313" key="7">
    <source>
        <dbReference type="Proteomes" id="UP000217561"/>
    </source>
</evidence>
<feature type="transmembrane region" description="Helical" evidence="5">
    <location>
        <begin position="7"/>
        <end position="27"/>
    </location>
</feature>
<feature type="transmembrane region" description="Helical" evidence="5">
    <location>
        <begin position="244"/>
        <end position="262"/>
    </location>
</feature>
<dbReference type="PANTHER" id="PTHR23530">
    <property type="entry name" value="TRANSPORT PROTEIN-RELATED"/>
    <property type="match status" value="1"/>
</dbReference>
<feature type="transmembrane region" description="Helical" evidence="5">
    <location>
        <begin position="334"/>
        <end position="353"/>
    </location>
</feature>
<evidence type="ECO:0000256" key="2">
    <source>
        <dbReference type="ARBA" id="ARBA00022692"/>
    </source>
</evidence>
<organism evidence="6 7">
    <name type="scientific">Salimicrobium humidisoli</name>
    <dbReference type="NCBI Taxonomy" id="2029857"/>
    <lineage>
        <taxon>Bacteria</taxon>
        <taxon>Bacillati</taxon>
        <taxon>Bacillota</taxon>
        <taxon>Bacilli</taxon>
        <taxon>Bacillales</taxon>
        <taxon>Bacillaceae</taxon>
        <taxon>Salimicrobium</taxon>
    </lineage>
</organism>
<proteinExistence type="predicted"/>
<evidence type="ECO:0000256" key="1">
    <source>
        <dbReference type="ARBA" id="ARBA00004651"/>
    </source>
</evidence>
<sequence length="391" mass="44318">MKRNVRFIYLYIFLAQLFFDRALWVIYLNEQGLSMTEIGIVEALMHLSVVLLEVPTGIIADLYGRKVSLLIGNLMSIGYGTFMLIGDSFSLFGVALVTLGVSVTFQSGAEEALAYDTLKEYGQEKKYTSTFGNMIALSLISLSLAKLLGGWLADIDFSYVYAGVILSHVLALVPIYLLHEPPREKLEKQSVRKQWASQIKTGAHVWKGHPGIHIPILFFISLGTVLVILVFYGQEYFVRLGLSTFWIGVIFTGEGLIGAWMAKIAYKLEEKWSFFSVTNYGYLLFLLFFILFIWSPVWGTVLSFLILCQLLTLYEPIFSNAVQNRLESSVRATFFSIISVVESFVTMLAFPLFGWVIEVWSFHTGFLIILIMLAILYGWHIPSLKKQYAEQ</sequence>
<evidence type="ECO:0000256" key="4">
    <source>
        <dbReference type="ARBA" id="ARBA00023136"/>
    </source>
</evidence>
<protein>
    <submittedName>
        <fullName evidence="6">MFS transporter</fullName>
    </submittedName>
</protein>
<dbReference type="PROSITE" id="PS00216">
    <property type="entry name" value="SUGAR_TRANSPORT_1"/>
    <property type="match status" value="1"/>
</dbReference>
<dbReference type="InterPro" id="IPR036259">
    <property type="entry name" value="MFS_trans_sf"/>
</dbReference>
<feature type="transmembrane region" description="Helical" evidence="5">
    <location>
        <begin position="359"/>
        <end position="379"/>
    </location>
</feature>
<keyword evidence="7" id="KW-1185">Reference proteome</keyword>
<evidence type="ECO:0000313" key="6">
    <source>
        <dbReference type="EMBL" id="PBB05105.1"/>
    </source>
</evidence>
<reference evidence="6 7" key="1">
    <citation type="submission" date="2017-08" db="EMBL/GenBank/DDBJ databases">
        <title>Salimicrobium alkalisoli sp. nov., isolated from saline alkaline soil.</title>
        <authorList>
            <person name="Zhang G."/>
            <person name="Xiong Q."/>
        </authorList>
    </citation>
    <scope>NUCLEOTIDE SEQUENCE [LARGE SCALE GENOMIC DNA]</scope>
    <source>
        <strain evidence="6 7">WN024</strain>
    </source>
</reference>
<keyword evidence="3 5" id="KW-1133">Transmembrane helix</keyword>
<dbReference type="Pfam" id="PF07690">
    <property type="entry name" value="MFS_1"/>
    <property type="match status" value="1"/>
</dbReference>
<dbReference type="InterPro" id="IPR011701">
    <property type="entry name" value="MFS"/>
</dbReference>
<evidence type="ECO:0000256" key="3">
    <source>
        <dbReference type="ARBA" id="ARBA00022989"/>
    </source>
</evidence>
<dbReference type="SUPFAM" id="SSF103473">
    <property type="entry name" value="MFS general substrate transporter"/>
    <property type="match status" value="1"/>
</dbReference>
<comment type="caution">
    <text evidence="6">The sequence shown here is derived from an EMBL/GenBank/DDBJ whole genome shotgun (WGS) entry which is preliminary data.</text>
</comment>
<dbReference type="RefSeq" id="WP_095822522.1">
    <property type="nucleotide sequence ID" value="NZ_NSGH01000017.1"/>
</dbReference>
<dbReference type="Gene3D" id="1.20.1250.20">
    <property type="entry name" value="MFS general substrate transporter like domains"/>
    <property type="match status" value="1"/>
</dbReference>
<dbReference type="InterPro" id="IPR005829">
    <property type="entry name" value="Sugar_transporter_CS"/>
</dbReference>
<dbReference type="EMBL" id="NSGH01000017">
    <property type="protein sequence ID" value="PBB05105.1"/>
    <property type="molecule type" value="Genomic_DNA"/>
</dbReference>
<dbReference type="PANTHER" id="PTHR23530:SF1">
    <property type="entry name" value="PERMEASE, MAJOR FACILITATOR SUPERFAMILY-RELATED"/>
    <property type="match status" value="1"/>
</dbReference>
<feature type="transmembrane region" description="Helical" evidence="5">
    <location>
        <begin position="67"/>
        <end position="85"/>
    </location>
</feature>